<dbReference type="Proteomes" id="UP000029665">
    <property type="component" value="Unassembled WGS sequence"/>
</dbReference>
<evidence type="ECO:0000313" key="2">
    <source>
        <dbReference type="EMBL" id="CDO75686.1"/>
    </source>
</evidence>
<organism evidence="2 3">
    <name type="scientific">Pycnoporus cinnabarinus</name>
    <name type="common">Cinnabar-red polypore</name>
    <name type="synonym">Trametes cinnabarina</name>
    <dbReference type="NCBI Taxonomy" id="5643"/>
    <lineage>
        <taxon>Eukaryota</taxon>
        <taxon>Fungi</taxon>
        <taxon>Dikarya</taxon>
        <taxon>Basidiomycota</taxon>
        <taxon>Agaricomycotina</taxon>
        <taxon>Agaricomycetes</taxon>
        <taxon>Polyporales</taxon>
        <taxon>Polyporaceae</taxon>
        <taxon>Trametes</taxon>
    </lineage>
</organism>
<feature type="compositionally biased region" description="Polar residues" evidence="1">
    <location>
        <begin position="35"/>
        <end position="44"/>
    </location>
</feature>
<feature type="region of interest" description="Disordered" evidence="1">
    <location>
        <begin position="441"/>
        <end position="475"/>
    </location>
</feature>
<feature type="region of interest" description="Disordered" evidence="1">
    <location>
        <begin position="694"/>
        <end position="874"/>
    </location>
</feature>
<feature type="region of interest" description="Disordered" evidence="1">
    <location>
        <begin position="1008"/>
        <end position="1054"/>
    </location>
</feature>
<feature type="compositionally biased region" description="Low complexity" evidence="1">
    <location>
        <begin position="739"/>
        <end position="749"/>
    </location>
</feature>
<sequence length="1087" mass="117239">MATAVQFPAPDTSAPHDDVSRVLVSPNGHAHSHSKSNSYAQRLTLTDFDLKDDRYPSLSSSKSPVTPTAHSPARFDPALDAGMTAALRASYYENTRNSDTGPPGKEWIGENITQEPVDDWADVQNEPTATSPRPQSPRAQDTTYPSGSPVPLVGPYDLDTPLGARPTGDSARERRSPYPEPARQTPDMGQRMSSPQTIHDQGDAPASGSPHLANQALPPGAAPSGVMLSSSTSPRHPSLPAPGVGAGPSSPSASPIVPLSAGPAYNAAMMQIPISPKTRAYAQHPTYITPASSPAMQPSFSPPQIPKEEICVECAMRDQDMADVDVTSPGVWDRESDILYEELCRREAEEEASGQASGQASSENHSRPRAKGGKLTEENLRLWLSINPKEPSSRQQTLDQYVKSQRQLLEAEALARARALRESRLLDEKMRDTFTQLRRSAYELGTSASPTDDTGALRLKAGNNHSHSREVTLLENGMIVEHVDLRKEEKEERERRRKEERREKRSASRARKSSRSSRSAADVASVYSMPLQSPLPQMDSGFFSGAGARDSRYSQSFSPRPSSVLTGNGDRPQTLLRAQSQASFSDMQSIGSASSPRRSRFFGFKNLSAAWLSRDSMAPSGSMIDMHLALQQEQSYFAAHPSAVDLTSNTPTLRASQSWPRAVTSPDPAVSSVPTTTKKKNGLKKIWKLVTGSSKGAAKGASQSKSVDRHEDDMPLAPPPPLSYLVDREGGAGARRHLSTPSLLSSMSPNQFSQFAPSPPTAPSSALPSPTSSRYPVLEEKSNGEANKDQAKQEVDSDHRISAFELGPSNDSGSPDLDGRGRTTRSSSKTLSSLGPATPGTSPPTNRPPSVTMRRDKSLPPLPGESTVEFPNASTLEMRPQTMYDLLQCSSPVSAGLLPPQAPFRRPDARRQSFGGLGSTPHPAVQSLPGRSPYSRGTLNVPPFLAEEKYAEFGASSPSLAQWGAGQASKRAMTTPSKPKHRRSKFGLASLFGKKSLEAEKDVQVFAPGLSNGSAEPTDYNPYRSSASDQRDEPSFTGYSGPGSAHSSTAPRMSMMSKKTIAELVDQDPEFVAYRYPSSDPRLEVLR</sequence>
<gene>
    <name evidence="2" type="ORF">BN946_scf184941.g39</name>
</gene>
<evidence type="ECO:0000313" key="3">
    <source>
        <dbReference type="Proteomes" id="UP000029665"/>
    </source>
</evidence>
<dbReference type="OMA" id="WLSINPK"/>
<accession>A0A060SNE0</accession>
<feature type="region of interest" description="Disordered" evidence="1">
    <location>
        <begin position="347"/>
        <end position="374"/>
    </location>
</feature>
<feature type="compositionally biased region" description="Low complexity" evidence="1">
    <location>
        <begin position="824"/>
        <end position="835"/>
    </location>
</feature>
<proteinExistence type="predicted"/>
<feature type="region of interest" description="Disordered" evidence="1">
    <location>
        <begin position="1"/>
        <end position="77"/>
    </location>
</feature>
<name>A0A060SNE0_PYCCI</name>
<feature type="compositionally biased region" description="Low complexity" evidence="1">
    <location>
        <begin position="353"/>
        <end position="363"/>
    </location>
</feature>
<evidence type="ECO:0000256" key="1">
    <source>
        <dbReference type="SAM" id="MobiDB-lite"/>
    </source>
</evidence>
<feature type="region of interest" description="Disordered" evidence="1">
    <location>
        <begin position="538"/>
        <end position="571"/>
    </location>
</feature>
<dbReference type="HOGENOM" id="CLU_011217_0_0_1"/>
<feature type="compositionally biased region" description="Polar residues" evidence="1">
    <location>
        <begin position="57"/>
        <end position="69"/>
    </location>
</feature>
<feature type="region of interest" description="Disordered" evidence="1">
    <location>
        <begin position="487"/>
        <end position="523"/>
    </location>
</feature>
<reference evidence="2" key="1">
    <citation type="submission" date="2014-01" db="EMBL/GenBank/DDBJ databases">
        <title>The genome of the white-rot fungus Pycnoporus cinnabarinus: a basidiomycete model with a versatile arsenal for lignocellulosic biomass breakdown.</title>
        <authorList>
            <person name="Levasseur A."/>
            <person name="Lomascolo A."/>
            <person name="Ruiz-Duenas F.J."/>
            <person name="Uzan E."/>
            <person name="Piumi F."/>
            <person name="Kues U."/>
            <person name="Ram A.F.J."/>
            <person name="Murat C."/>
            <person name="Haon M."/>
            <person name="Benoit I."/>
            <person name="Arfi Y."/>
            <person name="Chevret D."/>
            <person name="Drula E."/>
            <person name="Kwon M.J."/>
            <person name="Gouret P."/>
            <person name="Lesage-Meessen L."/>
            <person name="Lombard V."/>
            <person name="Mariette J."/>
            <person name="Noirot C."/>
            <person name="Park J."/>
            <person name="Patyshakuliyeva A."/>
            <person name="Wieneger R.A.B."/>
            <person name="Wosten H.A.B."/>
            <person name="Martin F."/>
            <person name="Coutinho P.M."/>
            <person name="de Vries R."/>
            <person name="Martinez A.T."/>
            <person name="Klopp C."/>
            <person name="Pontarotti P."/>
            <person name="Henrissat B."/>
            <person name="Record E."/>
        </authorList>
    </citation>
    <scope>NUCLEOTIDE SEQUENCE [LARGE SCALE GENOMIC DNA]</scope>
    <source>
        <strain evidence="2">BRFM137</strain>
    </source>
</reference>
<feature type="compositionally biased region" description="Low complexity" evidence="1">
    <location>
        <begin position="694"/>
        <end position="705"/>
    </location>
</feature>
<evidence type="ECO:0008006" key="4">
    <source>
        <dbReference type="Google" id="ProtNLM"/>
    </source>
</evidence>
<feature type="compositionally biased region" description="Low complexity" evidence="1">
    <location>
        <begin position="241"/>
        <end position="255"/>
    </location>
</feature>
<keyword evidence="3" id="KW-1185">Reference proteome</keyword>
<dbReference type="OrthoDB" id="3013446at2759"/>
<feature type="region of interest" description="Disordered" evidence="1">
    <location>
        <begin position="655"/>
        <end position="678"/>
    </location>
</feature>
<feature type="region of interest" description="Disordered" evidence="1">
    <location>
        <begin position="964"/>
        <end position="986"/>
    </location>
</feature>
<feature type="compositionally biased region" description="Basic and acidic residues" evidence="1">
    <location>
        <begin position="777"/>
        <end position="802"/>
    </location>
</feature>
<feature type="region of interest" description="Disordered" evidence="1">
    <location>
        <begin position="93"/>
        <end position="255"/>
    </location>
</feature>
<feature type="compositionally biased region" description="Polar residues" evidence="1">
    <location>
        <begin position="125"/>
        <end position="146"/>
    </location>
</feature>
<comment type="caution">
    <text evidence="2">The sequence shown here is derived from an EMBL/GenBank/DDBJ whole genome shotgun (WGS) entry which is preliminary data.</text>
</comment>
<dbReference type="STRING" id="5643.A0A060SNE0"/>
<feature type="compositionally biased region" description="Low complexity" evidence="1">
    <location>
        <begin position="763"/>
        <end position="773"/>
    </location>
</feature>
<dbReference type="AlphaFoldDB" id="A0A060SNE0"/>
<protein>
    <recommendedName>
        <fullName evidence="4">Proteophosphoglycan ppg4</fullName>
    </recommendedName>
</protein>
<dbReference type="EMBL" id="CCBP010000283">
    <property type="protein sequence ID" value="CDO75686.1"/>
    <property type="molecule type" value="Genomic_DNA"/>
</dbReference>
<feature type="compositionally biased region" description="Polar residues" evidence="1">
    <location>
        <begin position="553"/>
        <end position="566"/>
    </location>
</feature>